<dbReference type="PROSITE" id="PS52016">
    <property type="entry name" value="TONB_DEPENDENT_REC_3"/>
    <property type="match status" value="1"/>
</dbReference>
<evidence type="ECO:0000256" key="4">
    <source>
        <dbReference type="ARBA" id="ARBA00022496"/>
    </source>
</evidence>
<keyword evidence="7 11" id="KW-0798">TonB box</keyword>
<evidence type="ECO:0000256" key="7">
    <source>
        <dbReference type="ARBA" id="ARBA00023077"/>
    </source>
</evidence>
<feature type="domain" description="Secretin/TonB short N-terminal" evidence="13">
    <location>
        <begin position="60"/>
        <end position="111"/>
    </location>
</feature>
<feature type="signal peptide" evidence="12">
    <location>
        <begin position="1"/>
        <end position="36"/>
    </location>
</feature>
<dbReference type="InterPro" id="IPR039426">
    <property type="entry name" value="TonB-dep_rcpt-like"/>
</dbReference>
<accession>A0ABV8SW04</accession>
<dbReference type="InterPro" id="IPR036942">
    <property type="entry name" value="Beta-barrel_TonB_sf"/>
</dbReference>
<comment type="caution">
    <text evidence="14">The sequence shown here is derived from an EMBL/GenBank/DDBJ whole genome shotgun (WGS) entry which is preliminary data.</text>
</comment>
<protein>
    <submittedName>
        <fullName evidence="14">TonB-dependent receptor domain-containing protein</fullName>
    </submittedName>
</protein>
<dbReference type="Proteomes" id="UP001595904">
    <property type="component" value="Unassembled WGS sequence"/>
</dbReference>
<dbReference type="SUPFAM" id="SSF56935">
    <property type="entry name" value="Porins"/>
    <property type="match status" value="1"/>
</dbReference>
<feature type="chain" id="PRO_5047381693" evidence="12">
    <location>
        <begin position="37"/>
        <end position="902"/>
    </location>
</feature>
<evidence type="ECO:0000256" key="3">
    <source>
        <dbReference type="ARBA" id="ARBA00022452"/>
    </source>
</evidence>
<keyword evidence="8 10" id="KW-0472">Membrane</keyword>
<dbReference type="Pfam" id="PF07660">
    <property type="entry name" value="STN"/>
    <property type="match status" value="1"/>
</dbReference>
<evidence type="ECO:0000256" key="6">
    <source>
        <dbReference type="ARBA" id="ARBA00023004"/>
    </source>
</evidence>
<keyword evidence="6" id="KW-0408">Iron</keyword>
<proteinExistence type="inferred from homology"/>
<keyword evidence="5 10" id="KW-0812">Transmembrane</keyword>
<dbReference type="Gene3D" id="2.40.170.20">
    <property type="entry name" value="TonB-dependent receptor, beta-barrel domain"/>
    <property type="match status" value="1"/>
</dbReference>
<evidence type="ECO:0000256" key="9">
    <source>
        <dbReference type="ARBA" id="ARBA00023237"/>
    </source>
</evidence>
<dbReference type="InterPro" id="IPR012910">
    <property type="entry name" value="Plug_dom"/>
</dbReference>
<dbReference type="InterPro" id="IPR000531">
    <property type="entry name" value="Beta-barrel_TonB"/>
</dbReference>
<gene>
    <name evidence="14" type="ORF">ACFPN2_19835</name>
</gene>
<dbReference type="PANTHER" id="PTHR47234:SF1">
    <property type="entry name" value="TONB-DEPENDENT RECEPTOR"/>
    <property type="match status" value="1"/>
</dbReference>
<evidence type="ECO:0000259" key="13">
    <source>
        <dbReference type="SMART" id="SM00965"/>
    </source>
</evidence>
<evidence type="ECO:0000313" key="15">
    <source>
        <dbReference type="Proteomes" id="UP001595904"/>
    </source>
</evidence>
<dbReference type="SMART" id="SM00965">
    <property type="entry name" value="STN"/>
    <property type="match status" value="1"/>
</dbReference>
<keyword evidence="9 10" id="KW-0998">Cell outer membrane</keyword>
<keyword evidence="2 10" id="KW-0813">Transport</keyword>
<organism evidence="14 15">
    <name type="scientific">Steroidobacter flavus</name>
    <dbReference type="NCBI Taxonomy" id="1842136"/>
    <lineage>
        <taxon>Bacteria</taxon>
        <taxon>Pseudomonadati</taxon>
        <taxon>Pseudomonadota</taxon>
        <taxon>Gammaproteobacteria</taxon>
        <taxon>Steroidobacterales</taxon>
        <taxon>Steroidobacteraceae</taxon>
        <taxon>Steroidobacter</taxon>
    </lineage>
</organism>
<keyword evidence="15" id="KW-1185">Reference proteome</keyword>
<name>A0ABV8SW04_9GAMM</name>
<evidence type="ECO:0000256" key="1">
    <source>
        <dbReference type="ARBA" id="ARBA00004571"/>
    </source>
</evidence>
<keyword evidence="12" id="KW-0732">Signal</keyword>
<evidence type="ECO:0000256" key="10">
    <source>
        <dbReference type="PROSITE-ProRule" id="PRU01360"/>
    </source>
</evidence>
<evidence type="ECO:0000256" key="12">
    <source>
        <dbReference type="SAM" id="SignalP"/>
    </source>
</evidence>
<dbReference type="PANTHER" id="PTHR47234">
    <property type="match status" value="1"/>
</dbReference>
<sequence length="902" mass="96397">MSTNNRTCHRARFAPRAAALTGSVLAILAAAVNAQAVTEWDLPGQPLATSLRAVAARTDSNIIFDKKLVVGYSARPLKARATTEEALTQLLQGTGLTYRQLDDKTVAIQLASADKSATTSSAYGNSDGRIRLAQAETGATRKEAPPSEPAEPSMLLLEEIIVTGTNIRGIENNTAPVTVLSRAYIDATGYSTTTKLLESVTQNFSLANQSGINTPGVSGNNREQGSSINLRGIGEGTTLVLLNGRRLAPGYRSAAVDISALPLSAIERVEILTDGASALYGSDAVGGVVNFILRDDFEGAETRLRAGAADGVDEYRVSQAVGGTWDTGNALVSLEYYQRDALLAQDRDFVPSPAVVGTLAPDDENYSGIITAKQELTGSLSVFLDGLYSSRDSENRAGRVAFNETTATENEQTVATLGFDWNMFKDWQLEVSGSYARNDIDQFLTNRTAAGAANNSNRDMVFAIEGGEIKADGSLFNISGGAVRGALGVAYRGESYEDLTTSALTGATQAAFDIDQNIRSAFGEVYVPFVGKDNAFTGVSRLELSIAGRYDDYSTYGSSFDPQGGLMWEPVAGLRLRARYGTSYKAPNLVDNSFVANSTSSVRQPVGGVQMEVMQVLGIDVDSLAPQESESSSFGLEITPVNMPGLAVSFNYYKIRYTDLVATPAGTGAAAVLLANPAAYGDLIIRDPSDDQVNQFIALGQLGRGFFPLLPNGQPNAAFTPALVDVIVDGRRRNLSSVRAEGLDLASQYEFKIGQSKMFFGLSGTYILNQEQRVTGTSPPVDTVDTIYNPPDWRARAFVGFQLAGWSANVFVNHTDAYVDTRFVTRPGIDAYTTVDTRVAYDFSNAFESSFFKGLTVALSAQNVLDEDPPSVRFLSGADSGFDATNADPLGRFISLEIGKTW</sequence>
<dbReference type="RefSeq" id="WP_380599630.1">
    <property type="nucleotide sequence ID" value="NZ_JBHSDU010000003.1"/>
</dbReference>
<evidence type="ECO:0000256" key="5">
    <source>
        <dbReference type="ARBA" id="ARBA00022692"/>
    </source>
</evidence>
<keyword evidence="3 10" id="KW-1134">Transmembrane beta strand</keyword>
<comment type="subcellular location">
    <subcellularLocation>
        <location evidence="1 10">Cell outer membrane</location>
        <topology evidence="1 10">Multi-pass membrane protein</topology>
    </subcellularLocation>
</comment>
<keyword evidence="14" id="KW-0675">Receptor</keyword>
<evidence type="ECO:0000256" key="8">
    <source>
        <dbReference type="ARBA" id="ARBA00023136"/>
    </source>
</evidence>
<keyword evidence="4" id="KW-0406">Ion transport</keyword>
<dbReference type="InterPro" id="IPR037066">
    <property type="entry name" value="Plug_dom_sf"/>
</dbReference>
<dbReference type="Gene3D" id="2.170.130.10">
    <property type="entry name" value="TonB-dependent receptor, plug domain"/>
    <property type="match status" value="1"/>
</dbReference>
<evidence type="ECO:0000313" key="14">
    <source>
        <dbReference type="EMBL" id="MFC4311360.1"/>
    </source>
</evidence>
<evidence type="ECO:0000256" key="2">
    <source>
        <dbReference type="ARBA" id="ARBA00022448"/>
    </source>
</evidence>
<dbReference type="InterPro" id="IPR011662">
    <property type="entry name" value="Secretin/TonB_short_N"/>
</dbReference>
<keyword evidence="4" id="KW-0410">Iron transport</keyword>
<evidence type="ECO:0000256" key="11">
    <source>
        <dbReference type="RuleBase" id="RU003357"/>
    </source>
</evidence>
<reference evidence="15" key="1">
    <citation type="journal article" date="2019" name="Int. J. Syst. Evol. Microbiol.">
        <title>The Global Catalogue of Microorganisms (GCM) 10K type strain sequencing project: providing services to taxonomists for standard genome sequencing and annotation.</title>
        <authorList>
            <consortium name="The Broad Institute Genomics Platform"/>
            <consortium name="The Broad Institute Genome Sequencing Center for Infectious Disease"/>
            <person name="Wu L."/>
            <person name="Ma J."/>
        </authorList>
    </citation>
    <scope>NUCLEOTIDE SEQUENCE [LARGE SCALE GENOMIC DNA]</scope>
    <source>
        <strain evidence="15">CGMCC 1.10759</strain>
    </source>
</reference>
<dbReference type="EMBL" id="JBHSDU010000003">
    <property type="protein sequence ID" value="MFC4311360.1"/>
    <property type="molecule type" value="Genomic_DNA"/>
</dbReference>
<comment type="similarity">
    <text evidence="10 11">Belongs to the TonB-dependent receptor family.</text>
</comment>
<dbReference type="Pfam" id="PF00593">
    <property type="entry name" value="TonB_dep_Rec_b-barrel"/>
    <property type="match status" value="1"/>
</dbReference>
<dbReference type="Gene3D" id="3.55.50.30">
    <property type="match status" value="1"/>
</dbReference>
<dbReference type="Pfam" id="PF07715">
    <property type="entry name" value="Plug"/>
    <property type="match status" value="1"/>
</dbReference>